<dbReference type="AlphaFoldDB" id="A0A839T5G8"/>
<sequence length="88" mass="9862">MCLASVGGAILPLIFAKIEAMTGSKSIAFIAPLICWVYVLWFALAARKTPTHAIKANWPDRLEWQVSHETIYTFPRGELKGQLIGYLR</sequence>
<dbReference type="Gene3D" id="1.20.1250.20">
    <property type="entry name" value="MFS general substrate transporter like domains"/>
    <property type="match status" value="1"/>
</dbReference>
<evidence type="ECO:0000256" key="1">
    <source>
        <dbReference type="SAM" id="Phobius"/>
    </source>
</evidence>
<dbReference type="InterPro" id="IPR036259">
    <property type="entry name" value="MFS_trans_sf"/>
</dbReference>
<accession>A0A839T5G8</accession>
<dbReference type="Proteomes" id="UP000549250">
    <property type="component" value="Unassembled WGS sequence"/>
</dbReference>
<keyword evidence="1" id="KW-1133">Transmembrane helix</keyword>
<name>A0A839T5G8_AZOMA</name>
<dbReference type="EMBL" id="JACHXI010000014">
    <property type="protein sequence ID" value="MBB3104289.1"/>
    <property type="molecule type" value="Genomic_DNA"/>
</dbReference>
<organism evidence="2 3">
    <name type="scientific">Azomonas macrocytogenes</name>
    <name type="common">Azotobacter macrocytogenes</name>
    <dbReference type="NCBI Taxonomy" id="69962"/>
    <lineage>
        <taxon>Bacteria</taxon>
        <taxon>Pseudomonadati</taxon>
        <taxon>Pseudomonadota</taxon>
        <taxon>Gammaproteobacteria</taxon>
        <taxon>Pseudomonadales</taxon>
        <taxon>Pseudomonadaceae</taxon>
        <taxon>Azomonas</taxon>
    </lineage>
</organism>
<comment type="caution">
    <text evidence="2">The sequence shown here is derived from an EMBL/GenBank/DDBJ whole genome shotgun (WGS) entry which is preliminary data.</text>
</comment>
<keyword evidence="1" id="KW-0472">Membrane</keyword>
<proteinExistence type="predicted"/>
<gene>
    <name evidence="2" type="ORF">FHR87_002704</name>
</gene>
<feature type="transmembrane region" description="Helical" evidence="1">
    <location>
        <begin position="26"/>
        <end position="46"/>
    </location>
</feature>
<keyword evidence="1" id="KW-0812">Transmembrane</keyword>
<protein>
    <submittedName>
        <fullName evidence="2">Uncharacterized protein</fullName>
    </submittedName>
</protein>
<evidence type="ECO:0000313" key="2">
    <source>
        <dbReference type="EMBL" id="MBB3104289.1"/>
    </source>
</evidence>
<reference evidence="2 3" key="1">
    <citation type="submission" date="2020-08" db="EMBL/GenBank/DDBJ databases">
        <title>Genomic Encyclopedia of Type Strains, Phase III (KMG-III): the genomes of soil and plant-associated and newly described type strains.</title>
        <authorList>
            <person name="Whitman W."/>
        </authorList>
    </citation>
    <scope>NUCLEOTIDE SEQUENCE [LARGE SCALE GENOMIC DNA]</scope>
    <source>
        <strain evidence="2 3">CECT 4462</strain>
    </source>
</reference>
<keyword evidence="3" id="KW-1185">Reference proteome</keyword>
<evidence type="ECO:0000313" key="3">
    <source>
        <dbReference type="Proteomes" id="UP000549250"/>
    </source>
</evidence>